<reference evidence="6 7" key="1">
    <citation type="journal article" date="2023" name="Res Sq">
        <title>Genomic and morphological characterization of Knufia obscura isolated from the Mars 2020 spacecraft assembly facility.</title>
        <authorList>
            <person name="Chander A.M."/>
            <person name="Teixeira M.M."/>
            <person name="Singh N.K."/>
            <person name="Williams M.P."/>
            <person name="Parker C.W."/>
            <person name="Leo P."/>
            <person name="Stajich J.E."/>
            <person name="Torok T."/>
            <person name="Tighe S."/>
            <person name="Mason C.E."/>
            <person name="Venkateswaran K."/>
        </authorList>
    </citation>
    <scope>NUCLEOTIDE SEQUENCE [LARGE SCALE GENOMIC DNA]</scope>
    <source>
        <strain evidence="6 7">CCFEE 5817</strain>
    </source>
</reference>
<dbReference type="InterPro" id="IPR027417">
    <property type="entry name" value="P-loop_NTPase"/>
</dbReference>
<evidence type="ECO:0000313" key="6">
    <source>
        <dbReference type="EMBL" id="KAK5943903.1"/>
    </source>
</evidence>
<evidence type="ECO:0000313" key="7">
    <source>
        <dbReference type="Proteomes" id="UP001334248"/>
    </source>
</evidence>
<feature type="domain" description="C3H1-type" evidence="5">
    <location>
        <begin position="1"/>
        <end position="29"/>
    </location>
</feature>
<sequence>MSRRRACRQFQATGDCEYGAKCIFSHGDNDNRPPDPPNPLREWRLNLPRPGARTRPIDHAVFFQAGLDLVQSDYATMQDAVLGLASYGGLVRVTEVLEKHEKVGRAAQDIYVQGELVPLFSMITHPSVVSCPLLEKPLVDVYNVIHGPHGIRAANVFLFLTTTIDIGNHSKDTLENRFKTLFHTLAQVILHNGSANINAQLVPIVEVFVDKAIEMSQDMQDANMDGVRKLADKLNRLLNMGKNITLADKQTVNVKRGKAKFVQHQAAPGGRHDNDHSDVRDIQILPTFDEINSQHPEYLPIQGQERDGLTSFEALIDRHFRLIREDTVGQLRDAIRTSLQTQQGNGGPRATGGPRTNIYGGLTLVDVVFLRGSGIELFVRINQPVRADAARRKNFWERSKRLQKDTLVCVTNVGESHVFCVVSNQGRPVQTQMRNNRQPPEDPAQTERLQKHNASNLYSKADGAYFTLKPVFIKPAGLAALIASTNWSALTKLVEFPGVLLPSFEPTLSGLQSMLRTDDIPFTDVITANGQDEIRLSIPAYARAPGFSFDLSSVTSPGQQLSFLPRADFASHTLTSRSTLDETQAKALIHCLRTSLSLIQGPPGTGKSFTGIALIKVLLAAKRKAKLGPIVCVCFTNHALDQLLEHLHEHGVEQIVRVGSRSKSKVLEDVNLRTIASKAELTSAEKHANWQLHQALDEDVKQASTLLDKLHKAHHTKHVEEHLRLTNPAHHVELFQGEMLEEGWQQVRNKKSDPLLKWLNERSANTLRTRPRSIEELQTATLQSMTRAERRALHESWITEIREITIENVLTASDSFHESQKEFGKVRGEIDLRCLQEADVVGLTTSGLARNLPILRNLRAKVLVCEEAGEVLEAHILTALLPSLEHVVLIGDHQQLRPQVQNYELSRESVRGAKYSLDVSLFERLVHDPSGTQPKIPYCTLETQRRMHPSISQLIRNTLYPALKDAPNV</sequence>
<keyword evidence="7" id="KW-1185">Reference proteome</keyword>
<dbReference type="SMART" id="SM00356">
    <property type="entry name" value="ZnF_C3H1"/>
    <property type="match status" value="1"/>
</dbReference>
<dbReference type="GeneID" id="89996633"/>
<dbReference type="Gene3D" id="4.10.1000.10">
    <property type="entry name" value="Zinc finger, CCCH-type"/>
    <property type="match status" value="1"/>
</dbReference>
<keyword evidence="2 4" id="KW-0863">Zinc-finger</keyword>
<evidence type="ECO:0000256" key="1">
    <source>
        <dbReference type="ARBA" id="ARBA00022723"/>
    </source>
</evidence>
<dbReference type="CDD" id="cd17936">
    <property type="entry name" value="EEXXEc_NFX1"/>
    <property type="match status" value="1"/>
</dbReference>
<dbReference type="InterPro" id="IPR000571">
    <property type="entry name" value="Znf_CCCH"/>
</dbReference>
<gene>
    <name evidence="6" type="ORF">PMZ80_003184</name>
</gene>
<dbReference type="PANTHER" id="PTHR10887:SF445">
    <property type="entry name" value="NFX1-TYPE ZINC FINGER-CONTAINING PROTEIN 1"/>
    <property type="match status" value="1"/>
</dbReference>
<dbReference type="Proteomes" id="UP001334248">
    <property type="component" value="Unassembled WGS sequence"/>
</dbReference>
<accession>A0ABR0RTJ8</accession>
<dbReference type="PROSITE" id="PS50103">
    <property type="entry name" value="ZF_C3H1"/>
    <property type="match status" value="1"/>
</dbReference>
<dbReference type="InterPro" id="IPR041677">
    <property type="entry name" value="DNA2/NAM7_AAA_11"/>
</dbReference>
<proteinExistence type="predicted"/>
<dbReference type="PANTHER" id="PTHR10887">
    <property type="entry name" value="DNA2/NAM7 HELICASE FAMILY"/>
    <property type="match status" value="1"/>
</dbReference>
<dbReference type="Pfam" id="PF13086">
    <property type="entry name" value="AAA_11"/>
    <property type="match status" value="1"/>
</dbReference>
<evidence type="ECO:0000256" key="4">
    <source>
        <dbReference type="PROSITE-ProRule" id="PRU00723"/>
    </source>
</evidence>
<protein>
    <recommendedName>
        <fullName evidence="5">C3H1-type domain-containing protein</fullName>
    </recommendedName>
</protein>
<evidence type="ECO:0000256" key="3">
    <source>
        <dbReference type="ARBA" id="ARBA00022833"/>
    </source>
</evidence>
<keyword evidence="3 4" id="KW-0862">Zinc</keyword>
<dbReference type="InterPro" id="IPR036855">
    <property type="entry name" value="Znf_CCCH_sf"/>
</dbReference>
<organism evidence="6 7">
    <name type="scientific">Knufia obscura</name>
    <dbReference type="NCBI Taxonomy" id="1635080"/>
    <lineage>
        <taxon>Eukaryota</taxon>
        <taxon>Fungi</taxon>
        <taxon>Dikarya</taxon>
        <taxon>Ascomycota</taxon>
        <taxon>Pezizomycotina</taxon>
        <taxon>Eurotiomycetes</taxon>
        <taxon>Chaetothyriomycetidae</taxon>
        <taxon>Chaetothyriales</taxon>
        <taxon>Trichomeriaceae</taxon>
        <taxon>Knufia</taxon>
    </lineage>
</organism>
<keyword evidence="1 4" id="KW-0479">Metal-binding</keyword>
<dbReference type="RefSeq" id="XP_064731993.1">
    <property type="nucleotide sequence ID" value="XM_064871613.1"/>
</dbReference>
<dbReference type="Gene3D" id="3.40.50.300">
    <property type="entry name" value="P-loop containing nucleotide triphosphate hydrolases"/>
    <property type="match status" value="1"/>
</dbReference>
<dbReference type="EMBL" id="JAVHJV010000003">
    <property type="protein sequence ID" value="KAK5943903.1"/>
    <property type="molecule type" value="Genomic_DNA"/>
</dbReference>
<dbReference type="SUPFAM" id="SSF90229">
    <property type="entry name" value="CCCH zinc finger"/>
    <property type="match status" value="1"/>
</dbReference>
<feature type="zinc finger region" description="C3H1-type" evidence="4">
    <location>
        <begin position="1"/>
        <end position="29"/>
    </location>
</feature>
<evidence type="ECO:0000256" key="2">
    <source>
        <dbReference type="ARBA" id="ARBA00022771"/>
    </source>
</evidence>
<dbReference type="Pfam" id="PF00642">
    <property type="entry name" value="zf-CCCH"/>
    <property type="match status" value="1"/>
</dbReference>
<dbReference type="SUPFAM" id="SSF52540">
    <property type="entry name" value="P-loop containing nucleoside triphosphate hydrolases"/>
    <property type="match status" value="1"/>
</dbReference>
<comment type="caution">
    <text evidence="6">The sequence shown here is derived from an EMBL/GenBank/DDBJ whole genome shotgun (WGS) entry which is preliminary data.</text>
</comment>
<evidence type="ECO:0000259" key="5">
    <source>
        <dbReference type="PROSITE" id="PS50103"/>
    </source>
</evidence>
<name>A0ABR0RTJ8_9EURO</name>
<dbReference type="InterPro" id="IPR045055">
    <property type="entry name" value="DNA2/NAM7-like"/>
</dbReference>